<dbReference type="NCBIfam" id="TIGR00041">
    <property type="entry name" value="DTMP_kinase"/>
    <property type="match status" value="1"/>
</dbReference>
<evidence type="ECO:0000259" key="12">
    <source>
        <dbReference type="Pfam" id="PF02223"/>
    </source>
</evidence>
<dbReference type="CDD" id="cd01672">
    <property type="entry name" value="TMPK"/>
    <property type="match status" value="1"/>
</dbReference>
<comment type="similarity">
    <text evidence="1 10">Belongs to the thymidylate kinase family.</text>
</comment>
<dbReference type="PROSITE" id="PS01331">
    <property type="entry name" value="THYMIDYLATE_KINASE"/>
    <property type="match status" value="1"/>
</dbReference>
<dbReference type="GO" id="GO:0005524">
    <property type="term" value="F:ATP binding"/>
    <property type="evidence" value="ECO:0007669"/>
    <property type="project" value="UniProtKB-UniRule"/>
</dbReference>
<evidence type="ECO:0000313" key="13">
    <source>
        <dbReference type="EMBL" id="MBB4664911.1"/>
    </source>
</evidence>
<comment type="caution">
    <text evidence="13">The sequence shown here is derived from an EMBL/GenBank/DDBJ whole genome shotgun (WGS) entry which is preliminary data.</text>
</comment>
<evidence type="ECO:0000256" key="2">
    <source>
        <dbReference type="ARBA" id="ARBA00012980"/>
    </source>
</evidence>
<evidence type="ECO:0000256" key="9">
    <source>
        <dbReference type="ARBA" id="ARBA00048743"/>
    </source>
</evidence>
<evidence type="ECO:0000313" key="14">
    <source>
        <dbReference type="Proteomes" id="UP000585272"/>
    </source>
</evidence>
<dbReference type="GO" id="GO:0006233">
    <property type="term" value="P:dTDP biosynthetic process"/>
    <property type="evidence" value="ECO:0007669"/>
    <property type="project" value="InterPro"/>
</dbReference>
<dbReference type="PANTHER" id="PTHR10344:SF4">
    <property type="entry name" value="UMP-CMP KINASE 2, MITOCHONDRIAL"/>
    <property type="match status" value="1"/>
</dbReference>
<comment type="catalytic activity">
    <reaction evidence="9 10">
        <text>dTMP + ATP = dTDP + ADP</text>
        <dbReference type="Rhea" id="RHEA:13517"/>
        <dbReference type="ChEBI" id="CHEBI:30616"/>
        <dbReference type="ChEBI" id="CHEBI:58369"/>
        <dbReference type="ChEBI" id="CHEBI:63528"/>
        <dbReference type="ChEBI" id="CHEBI:456216"/>
        <dbReference type="EC" id="2.7.4.9"/>
    </reaction>
</comment>
<evidence type="ECO:0000256" key="11">
    <source>
        <dbReference type="SAM" id="MobiDB-lite"/>
    </source>
</evidence>
<dbReference type="InterPro" id="IPR039430">
    <property type="entry name" value="Thymidylate_kin-like_dom"/>
</dbReference>
<gene>
    <name evidence="10" type="primary">tmk</name>
    <name evidence="13" type="ORF">BDZ31_004529</name>
</gene>
<evidence type="ECO:0000256" key="5">
    <source>
        <dbReference type="ARBA" id="ARBA00022727"/>
    </source>
</evidence>
<keyword evidence="7 10" id="KW-0418">Kinase</keyword>
<proteinExistence type="inferred from homology"/>
<dbReference type="GO" id="GO:0006235">
    <property type="term" value="P:dTTP biosynthetic process"/>
    <property type="evidence" value="ECO:0007669"/>
    <property type="project" value="UniProtKB-UniRule"/>
</dbReference>
<dbReference type="EMBL" id="JACHNU010000009">
    <property type="protein sequence ID" value="MBB4664911.1"/>
    <property type="molecule type" value="Genomic_DNA"/>
</dbReference>
<comment type="caution">
    <text evidence="10">Lacks conserved residue(s) required for the propagation of feature annotation.</text>
</comment>
<dbReference type="Pfam" id="PF02223">
    <property type="entry name" value="Thymidylate_kin"/>
    <property type="match status" value="1"/>
</dbReference>
<evidence type="ECO:0000256" key="10">
    <source>
        <dbReference type="HAMAP-Rule" id="MF_00165"/>
    </source>
</evidence>
<dbReference type="PANTHER" id="PTHR10344">
    <property type="entry name" value="THYMIDYLATE KINASE"/>
    <property type="match status" value="1"/>
</dbReference>
<keyword evidence="8 10" id="KW-0067">ATP-binding</keyword>
<evidence type="ECO:0000256" key="8">
    <source>
        <dbReference type="ARBA" id="ARBA00022840"/>
    </source>
</evidence>
<dbReference type="InterPro" id="IPR018095">
    <property type="entry name" value="Thymidylate_kin_CS"/>
</dbReference>
<evidence type="ECO:0000256" key="3">
    <source>
        <dbReference type="ARBA" id="ARBA00017144"/>
    </source>
</evidence>
<accession>A0A840IL10</accession>
<dbReference type="AlphaFoldDB" id="A0A840IL10"/>
<name>A0A840IL10_9ACTN</name>
<dbReference type="InterPro" id="IPR027417">
    <property type="entry name" value="P-loop_NTPase"/>
</dbReference>
<reference evidence="13 14" key="1">
    <citation type="submission" date="2020-08" db="EMBL/GenBank/DDBJ databases">
        <title>Genomic Encyclopedia of Archaeal and Bacterial Type Strains, Phase II (KMG-II): from individual species to whole genera.</title>
        <authorList>
            <person name="Goeker M."/>
        </authorList>
    </citation>
    <scope>NUCLEOTIDE SEQUENCE [LARGE SCALE GENOMIC DNA]</scope>
    <source>
        <strain evidence="13 14">DSM 23288</strain>
    </source>
</reference>
<dbReference type="EC" id="2.7.4.9" evidence="2 10"/>
<sequence length="256" mass="26256">MSARAAGGAGGGAKDGAHRERGAGGGAAAGGAGGGADDAAHRERGAAGGAAERGRFVVIEGLDGAGTTTQAERLAAALRERRGLAVELTKEPTNGPVGAVLRQAIEGRVTLDPVSLALAFAADRADHLFNPVNGVVAALEAGRWVVSDRYVLSSLAYNRGGATSREWLAELNRHAIAPDLTIFVAVDPDVCVSRIGARSSAEELFHSREQLVAVDRNYRELIDAGHVRGPLATVDGSGAIAEVEAAIWTAVERLQG</sequence>
<comment type="function">
    <text evidence="10">Phosphorylation of dTMP to form dTDP in both de novo and salvage pathways of dTTP synthesis.</text>
</comment>
<organism evidence="13 14">
    <name type="scientific">Conexibacter arvalis</name>
    <dbReference type="NCBI Taxonomy" id="912552"/>
    <lineage>
        <taxon>Bacteria</taxon>
        <taxon>Bacillati</taxon>
        <taxon>Actinomycetota</taxon>
        <taxon>Thermoleophilia</taxon>
        <taxon>Solirubrobacterales</taxon>
        <taxon>Conexibacteraceae</taxon>
        <taxon>Conexibacter</taxon>
    </lineage>
</organism>
<dbReference type="RefSeq" id="WP_221243271.1">
    <property type="nucleotide sequence ID" value="NZ_JACHNU010000009.1"/>
</dbReference>
<dbReference type="Proteomes" id="UP000585272">
    <property type="component" value="Unassembled WGS sequence"/>
</dbReference>
<protein>
    <recommendedName>
        <fullName evidence="3 10">Thymidylate kinase</fullName>
        <ecNumber evidence="2 10">2.7.4.9</ecNumber>
    </recommendedName>
    <alternativeName>
        <fullName evidence="10">dTMP kinase</fullName>
    </alternativeName>
</protein>
<keyword evidence="4 10" id="KW-0808">Transferase</keyword>
<keyword evidence="5 10" id="KW-0545">Nucleotide biosynthesis</keyword>
<feature type="compositionally biased region" description="Gly residues" evidence="11">
    <location>
        <begin position="23"/>
        <end position="36"/>
    </location>
</feature>
<dbReference type="GO" id="GO:0004798">
    <property type="term" value="F:dTMP kinase activity"/>
    <property type="evidence" value="ECO:0007669"/>
    <property type="project" value="UniProtKB-UniRule"/>
</dbReference>
<dbReference type="SUPFAM" id="SSF52540">
    <property type="entry name" value="P-loop containing nucleoside triphosphate hydrolases"/>
    <property type="match status" value="1"/>
</dbReference>
<evidence type="ECO:0000256" key="4">
    <source>
        <dbReference type="ARBA" id="ARBA00022679"/>
    </source>
</evidence>
<dbReference type="GO" id="GO:0006227">
    <property type="term" value="P:dUDP biosynthetic process"/>
    <property type="evidence" value="ECO:0007669"/>
    <property type="project" value="TreeGrafter"/>
</dbReference>
<evidence type="ECO:0000256" key="6">
    <source>
        <dbReference type="ARBA" id="ARBA00022741"/>
    </source>
</evidence>
<dbReference type="GO" id="GO:0005829">
    <property type="term" value="C:cytosol"/>
    <property type="evidence" value="ECO:0007669"/>
    <property type="project" value="TreeGrafter"/>
</dbReference>
<evidence type="ECO:0000256" key="1">
    <source>
        <dbReference type="ARBA" id="ARBA00009776"/>
    </source>
</evidence>
<dbReference type="Gene3D" id="3.40.50.300">
    <property type="entry name" value="P-loop containing nucleotide triphosphate hydrolases"/>
    <property type="match status" value="1"/>
</dbReference>
<keyword evidence="6 10" id="KW-0547">Nucleotide-binding</keyword>
<evidence type="ECO:0000256" key="7">
    <source>
        <dbReference type="ARBA" id="ARBA00022777"/>
    </source>
</evidence>
<feature type="domain" description="Thymidylate kinase-like" evidence="12">
    <location>
        <begin position="59"/>
        <end position="245"/>
    </location>
</feature>
<dbReference type="HAMAP" id="MF_00165">
    <property type="entry name" value="Thymidylate_kinase"/>
    <property type="match status" value="1"/>
</dbReference>
<feature type="region of interest" description="Disordered" evidence="11">
    <location>
        <begin position="1"/>
        <end position="47"/>
    </location>
</feature>
<keyword evidence="14" id="KW-1185">Reference proteome</keyword>
<dbReference type="InterPro" id="IPR018094">
    <property type="entry name" value="Thymidylate_kinase"/>
</dbReference>